<evidence type="ECO:0000313" key="2">
    <source>
        <dbReference type="EMBL" id="CAD7275333.1"/>
    </source>
</evidence>
<name>A0A7R9BJV2_9CRUS</name>
<feature type="region of interest" description="Disordered" evidence="1">
    <location>
        <begin position="305"/>
        <end position="365"/>
    </location>
</feature>
<accession>A0A7R9BJV2</accession>
<sequence length="1091" mass="122789">MAPAIMQRRHRESPADYSGHQPHQEASFSRHIHQQNTPSASRIMCSTGNERGCRDLSDKFDYGPVPVAPLMLRQPQDQAVVPPMDTVVEGQQQAQFVPPYFAVARPYIVHTDHHDFPATEPERLGVLLNPISDQPVIGAPPIETINLQHPFGHFREDITFLPRDIESPRIYINPMFVTPGQITNPSKSDQGQQLIQESSHHQQVNHGMYAVFDGQPPAGWYSTEATVTPSTTPTTTSLPPTPMSSTVKFAACFHLPLTDSPEVAKNLLEELSQRILEQASPAHQDNRNIIKQKNDHLFEVRINAKQHDSQHHSKASTTTTTPPTTIGHGTQQELKTQTNHHAARNIPGVRGQGPSATRADDFEYAQPDGPETPILATMQNRQNNALVIRIENAGTDKIKVRRPQLLVDDGELEIPAQPVTKRNKHEQDLSLAPIVSYRLKLDRKTAGDVAAALENYILMEKIAYITKHRAMKLAQQRFDQDKTAENRVSLEVAKAETDDALGVLKMKITQFFTIQAACLEHTTNQHPLLELLSTTHTPLTQTIPETVPVMGPMTRMEQVLSSSRPKQSLPVGMETEKPGFQEYKSTLLAEKLLPDDEAELKPATLTKRLQDSTEEAEYFNLSQDGLNLKAAHAALDAEIDAELNLATQVRSSLFDSLLRDADINPNSSQYMSDAGDRMDLDLFYTTPTGTSNTSNNKNPKAIGSLPKLNKEHAHHLQRISATFQDPVRLRAQAVRDAAKQLQAEPTSKMAKAKFADAAAQLKAVKTRLNKAIMSYFRISFGDSLDEHAMAAMLIDFKKQFPKPTEAHKRQVPTTFKPQHLQPAADTHRVVPSGLKTGPTSNRKRRQEATLKFLQNSINKSIMNIFKKRKQPRKVASRSRRSVSSPSRDRKQEFLLSIIHEKTKVEALTKEAAEQFHNLKVTQNDSARRIFLNVKHNLRNSKIELLKKMEQLLAQKFRNEFTLSELETMWETITLKKPSKTKVVSRLSTFARDTNPISLQNIGPAYWTPLQKRVEELRTQSRVKMLDYLRAETPTKRKEFLAARDALLRAKLLLHERVRAELRKLFGDPKTMSKNDYAAIWRYLLGSGGEDA</sequence>
<feature type="region of interest" description="Disordered" evidence="1">
    <location>
        <begin position="818"/>
        <end position="845"/>
    </location>
</feature>
<protein>
    <submittedName>
        <fullName evidence="2">Uncharacterized protein</fullName>
    </submittedName>
</protein>
<organism evidence="2">
    <name type="scientific">Notodromas monacha</name>
    <dbReference type="NCBI Taxonomy" id="399045"/>
    <lineage>
        <taxon>Eukaryota</taxon>
        <taxon>Metazoa</taxon>
        <taxon>Ecdysozoa</taxon>
        <taxon>Arthropoda</taxon>
        <taxon>Crustacea</taxon>
        <taxon>Oligostraca</taxon>
        <taxon>Ostracoda</taxon>
        <taxon>Podocopa</taxon>
        <taxon>Podocopida</taxon>
        <taxon>Cypridocopina</taxon>
        <taxon>Cypridoidea</taxon>
        <taxon>Cyprididae</taxon>
        <taxon>Notodromas</taxon>
    </lineage>
</organism>
<dbReference type="AlphaFoldDB" id="A0A7R9BJV2"/>
<evidence type="ECO:0000313" key="3">
    <source>
        <dbReference type="Proteomes" id="UP000678499"/>
    </source>
</evidence>
<gene>
    <name evidence="2" type="ORF">NMOB1V02_LOCUS3131</name>
</gene>
<keyword evidence="3" id="KW-1185">Reference proteome</keyword>
<dbReference type="EMBL" id="OA882435">
    <property type="protein sequence ID" value="CAD7275333.1"/>
    <property type="molecule type" value="Genomic_DNA"/>
</dbReference>
<reference evidence="2" key="1">
    <citation type="submission" date="2020-11" db="EMBL/GenBank/DDBJ databases">
        <authorList>
            <person name="Tran Van P."/>
        </authorList>
    </citation>
    <scope>NUCLEOTIDE SEQUENCE</scope>
</reference>
<dbReference type="Proteomes" id="UP000678499">
    <property type="component" value="Unassembled WGS sequence"/>
</dbReference>
<evidence type="ECO:0000256" key="1">
    <source>
        <dbReference type="SAM" id="MobiDB-lite"/>
    </source>
</evidence>
<feature type="compositionally biased region" description="Polar residues" evidence="1">
    <location>
        <begin position="327"/>
        <end position="340"/>
    </location>
</feature>
<feature type="region of interest" description="Disordered" evidence="1">
    <location>
        <begin position="1"/>
        <end position="39"/>
    </location>
</feature>
<feature type="compositionally biased region" description="Basic residues" evidence="1">
    <location>
        <begin position="867"/>
        <end position="880"/>
    </location>
</feature>
<proteinExistence type="predicted"/>
<dbReference type="EMBL" id="CAJPEX010000398">
    <property type="protein sequence ID" value="CAG0915485.1"/>
    <property type="molecule type" value="Genomic_DNA"/>
</dbReference>
<feature type="region of interest" description="Disordered" evidence="1">
    <location>
        <begin position="867"/>
        <end position="887"/>
    </location>
</feature>